<dbReference type="Proteomes" id="UP000011645">
    <property type="component" value="Unassembled WGS sequence"/>
</dbReference>
<organism evidence="3 4">
    <name type="scientific">Halalkalicoccus jeotgali (strain DSM 18796 / CECT 7217 / JCM 14584 / KCTC 4019 / B3)</name>
    <dbReference type="NCBI Taxonomy" id="795797"/>
    <lineage>
        <taxon>Archaea</taxon>
        <taxon>Methanobacteriati</taxon>
        <taxon>Methanobacteriota</taxon>
        <taxon>Stenosarchaea group</taxon>
        <taxon>Halobacteria</taxon>
        <taxon>Halobacteriales</taxon>
        <taxon>Halococcaceae</taxon>
        <taxon>Halalkalicoccus</taxon>
    </lineage>
</organism>
<dbReference type="AlphaFoldDB" id="L9VCF5"/>
<proteinExistence type="predicted"/>
<dbReference type="PANTHER" id="PTHR42204">
    <property type="entry name" value="INTEGRAL MEMBRANE PROTEIN"/>
    <property type="match status" value="1"/>
</dbReference>
<dbReference type="InterPro" id="IPR002823">
    <property type="entry name" value="DUF112_TM"/>
</dbReference>
<sequence>MLVAVERADVPLNLPVLLSAVAIAAAIGFVLVLVVGDWYLRAIGRVDHTKLCVGILALLVVLSYVFAGTIGIVVFFVSAIVGFIPVRFGANRVHLMGVLIAPIALFYYGL</sequence>
<dbReference type="Pfam" id="PF01970">
    <property type="entry name" value="TctA"/>
    <property type="match status" value="1"/>
</dbReference>
<dbReference type="EMBL" id="AOHV01000038">
    <property type="protein sequence ID" value="ELY34880.1"/>
    <property type="molecule type" value="Genomic_DNA"/>
</dbReference>
<accession>L9VCF5</accession>
<evidence type="ECO:0000259" key="2">
    <source>
        <dbReference type="Pfam" id="PF01970"/>
    </source>
</evidence>
<keyword evidence="1" id="KW-0812">Transmembrane</keyword>
<feature type="transmembrane region" description="Helical" evidence="1">
    <location>
        <begin position="90"/>
        <end position="108"/>
    </location>
</feature>
<gene>
    <name evidence="3" type="ORF">C497_14112</name>
</gene>
<evidence type="ECO:0000256" key="1">
    <source>
        <dbReference type="SAM" id="Phobius"/>
    </source>
</evidence>
<protein>
    <recommendedName>
        <fullName evidence="2">DUF112 domain-containing protein</fullName>
    </recommendedName>
</protein>
<feature type="transmembrane region" description="Helical" evidence="1">
    <location>
        <begin position="51"/>
        <end position="84"/>
    </location>
</feature>
<name>L9VCF5_HALJB</name>
<keyword evidence="1" id="KW-1133">Transmembrane helix</keyword>
<dbReference type="PATRIC" id="fig|795797.19.peg.2655"/>
<keyword evidence="4" id="KW-1185">Reference proteome</keyword>
<evidence type="ECO:0000313" key="4">
    <source>
        <dbReference type="Proteomes" id="UP000011645"/>
    </source>
</evidence>
<reference evidence="3 4" key="1">
    <citation type="journal article" date="2014" name="PLoS Genet.">
        <title>Phylogenetically driven sequencing of extremely halophilic archaea reveals strategies for static and dynamic osmo-response.</title>
        <authorList>
            <person name="Becker E.A."/>
            <person name="Seitzer P.M."/>
            <person name="Tritt A."/>
            <person name="Larsen D."/>
            <person name="Krusor M."/>
            <person name="Yao A.I."/>
            <person name="Wu D."/>
            <person name="Madern D."/>
            <person name="Eisen J.A."/>
            <person name="Darling A.E."/>
            <person name="Facciotti M.T."/>
        </authorList>
    </citation>
    <scope>NUCLEOTIDE SEQUENCE [LARGE SCALE GENOMIC DNA]</scope>
    <source>
        <strain evidence="4">DSM 18796 / CECT 7217 / JCM 14584 / KCTC 4019 / B3</strain>
    </source>
</reference>
<keyword evidence="1" id="KW-0472">Membrane</keyword>
<feature type="domain" description="DUF112" evidence="2">
    <location>
        <begin position="16"/>
        <end position="96"/>
    </location>
</feature>
<feature type="transmembrane region" description="Helical" evidence="1">
    <location>
        <begin position="16"/>
        <end position="39"/>
    </location>
</feature>
<dbReference type="PANTHER" id="PTHR42204:SF1">
    <property type="entry name" value="INTEGRAL MEMBRANE PROTEIN"/>
    <property type="match status" value="1"/>
</dbReference>
<evidence type="ECO:0000313" key="3">
    <source>
        <dbReference type="EMBL" id="ELY34880.1"/>
    </source>
</evidence>
<comment type="caution">
    <text evidence="3">The sequence shown here is derived from an EMBL/GenBank/DDBJ whole genome shotgun (WGS) entry which is preliminary data.</text>
</comment>